<keyword evidence="2" id="KW-0963">Cytoplasm</keyword>
<sequence length="166" mass="18427">PYIPGFLAFREVHVLLELVEKLRNNKPEFLPQVLLVDGNGVLHPRGFGLASHLGVLTDIPTIGVAKNFLQINDGPELTMAKVKTQCHKLLQKGGDKLPLIGDSGTLWGMAVRTLDTTTNPIFISTGHRVSHETAVAIALHCSLYRIPEPIRQADLRTRSLIRRRQE</sequence>
<organism evidence="6 7">
    <name type="scientific">Basidiobolus meristosporus CBS 931.73</name>
    <dbReference type="NCBI Taxonomy" id="1314790"/>
    <lineage>
        <taxon>Eukaryota</taxon>
        <taxon>Fungi</taxon>
        <taxon>Fungi incertae sedis</taxon>
        <taxon>Zoopagomycota</taxon>
        <taxon>Entomophthoromycotina</taxon>
        <taxon>Basidiobolomycetes</taxon>
        <taxon>Basidiobolales</taxon>
        <taxon>Basidiobolaceae</taxon>
        <taxon>Basidiobolus</taxon>
    </lineage>
</organism>
<dbReference type="GO" id="GO:0006281">
    <property type="term" value="P:DNA repair"/>
    <property type="evidence" value="ECO:0007669"/>
    <property type="project" value="InterPro"/>
</dbReference>
<keyword evidence="3" id="KW-0540">Nuclease</keyword>
<dbReference type="CDD" id="cd06559">
    <property type="entry name" value="Endonuclease_V"/>
    <property type="match status" value="1"/>
</dbReference>
<proteinExistence type="predicted"/>
<evidence type="ECO:0000256" key="5">
    <source>
        <dbReference type="ARBA" id="ARBA00022801"/>
    </source>
</evidence>
<keyword evidence="5" id="KW-0378">Hydrolase</keyword>
<dbReference type="PANTHER" id="PTHR28511">
    <property type="entry name" value="ENDONUCLEASE V"/>
    <property type="match status" value="1"/>
</dbReference>
<evidence type="ECO:0000256" key="3">
    <source>
        <dbReference type="ARBA" id="ARBA00022722"/>
    </source>
</evidence>
<dbReference type="Proteomes" id="UP000193498">
    <property type="component" value="Unassembled WGS sequence"/>
</dbReference>
<evidence type="ECO:0000313" key="6">
    <source>
        <dbReference type="EMBL" id="ORX92755.1"/>
    </source>
</evidence>
<dbReference type="FunCoup" id="A0A1Y1Y4D5">
    <property type="interactions" value="78"/>
</dbReference>
<dbReference type="Pfam" id="PF04493">
    <property type="entry name" value="Endonuclease_5"/>
    <property type="match status" value="1"/>
</dbReference>
<dbReference type="PANTHER" id="PTHR28511:SF1">
    <property type="entry name" value="ENDONUCLEASE V"/>
    <property type="match status" value="1"/>
</dbReference>
<keyword evidence="4 6" id="KW-0255">Endonuclease</keyword>
<dbReference type="InterPro" id="IPR007581">
    <property type="entry name" value="Endonuclease-V"/>
</dbReference>
<dbReference type="EMBL" id="MCFE01000261">
    <property type="protein sequence ID" value="ORX92755.1"/>
    <property type="molecule type" value="Genomic_DNA"/>
</dbReference>
<dbReference type="GO" id="GO:0003727">
    <property type="term" value="F:single-stranded RNA binding"/>
    <property type="evidence" value="ECO:0007669"/>
    <property type="project" value="TreeGrafter"/>
</dbReference>
<comment type="caution">
    <text evidence="6">The sequence shown here is derived from an EMBL/GenBank/DDBJ whole genome shotgun (WGS) entry which is preliminary data.</text>
</comment>
<dbReference type="GO" id="GO:0005730">
    <property type="term" value="C:nucleolus"/>
    <property type="evidence" value="ECO:0007669"/>
    <property type="project" value="TreeGrafter"/>
</dbReference>
<evidence type="ECO:0000256" key="1">
    <source>
        <dbReference type="ARBA" id="ARBA00004496"/>
    </source>
</evidence>
<dbReference type="Gene3D" id="3.30.2170.10">
    <property type="entry name" value="archaeoglobus fulgidus dsm 4304 superfamily"/>
    <property type="match status" value="1"/>
</dbReference>
<dbReference type="InParanoid" id="A0A1Y1Y4D5"/>
<evidence type="ECO:0000256" key="2">
    <source>
        <dbReference type="ARBA" id="ARBA00022490"/>
    </source>
</evidence>
<protein>
    <submittedName>
        <fullName evidence="6">Endonuclease V</fullName>
    </submittedName>
</protein>
<evidence type="ECO:0000256" key="4">
    <source>
        <dbReference type="ARBA" id="ARBA00022759"/>
    </source>
</evidence>
<reference evidence="6 7" key="1">
    <citation type="submission" date="2016-07" db="EMBL/GenBank/DDBJ databases">
        <title>Pervasive Adenine N6-methylation of Active Genes in Fungi.</title>
        <authorList>
            <consortium name="DOE Joint Genome Institute"/>
            <person name="Mondo S.J."/>
            <person name="Dannebaum R.O."/>
            <person name="Kuo R.C."/>
            <person name="Labutti K."/>
            <person name="Haridas S."/>
            <person name="Kuo A."/>
            <person name="Salamov A."/>
            <person name="Ahrendt S.R."/>
            <person name="Lipzen A."/>
            <person name="Sullivan W."/>
            <person name="Andreopoulos W.B."/>
            <person name="Clum A."/>
            <person name="Lindquist E."/>
            <person name="Daum C."/>
            <person name="Ramamoorthy G.K."/>
            <person name="Gryganskyi A."/>
            <person name="Culley D."/>
            <person name="Magnuson J.K."/>
            <person name="James T.Y."/>
            <person name="O'Malley M.A."/>
            <person name="Stajich J.E."/>
            <person name="Spatafora J.W."/>
            <person name="Visel A."/>
            <person name="Grigoriev I.V."/>
        </authorList>
    </citation>
    <scope>NUCLEOTIDE SEQUENCE [LARGE SCALE GENOMIC DNA]</scope>
    <source>
        <strain evidence="6 7">CBS 931.73</strain>
    </source>
</reference>
<dbReference type="GO" id="GO:0016891">
    <property type="term" value="F:RNA endonuclease activity producing 5'-phosphomonoesters, hydrolytic mechanism"/>
    <property type="evidence" value="ECO:0007669"/>
    <property type="project" value="TreeGrafter"/>
</dbReference>
<gene>
    <name evidence="6" type="ORF">K493DRAFT_224899</name>
</gene>
<feature type="non-terminal residue" evidence="6">
    <location>
        <position position="1"/>
    </location>
</feature>
<dbReference type="OrthoDB" id="20018at2759"/>
<dbReference type="STRING" id="1314790.A0A1Y1Y4D5"/>
<evidence type="ECO:0000313" key="7">
    <source>
        <dbReference type="Proteomes" id="UP000193498"/>
    </source>
</evidence>
<comment type="subcellular location">
    <subcellularLocation>
        <location evidence="1">Cytoplasm</location>
    </subcellularLocation>
</comment>
<name>A0A1Y1Y4D5_9FUNG</name>
<accession>A0A1Y1Y4D5</accession>
<dbReference type="AlphaFoldDB" id="A0A1Y1Y4D5"/>
<dbReference type="GO" id="GO:0005737">
    <property type="term" value="C:cytoplasm"/>
    <property type="evidence" value="ECO:0007669"/>
    <property type="project" value="UniProtKB-SubCell"/>
</dbReference>
<keyword evidence="7" id="KW-1185">Reference proteome</keyword>